<name>A0A562VMW1_9BACT</name>
<dbReference type="InterPro" id="IPR003583">
    <property type="entry name" value="Hlx-hairpin-Hlx_DNA-bd_motif"/>
</dbReference>
<dbReference type="InterPro" id="IPR013849">
    <property type="entry name" value="DNA_helicase_Holl-junc_RuvA_I"/>
</dbReference>
<keyword evidence="1 6" id="KW-0963">Cytoplasm</keyword>
<evidence type="ECO:0000256" key="4">
    <source>
        <dbReference type="ARBA" id="ARBA00023172"/>
    </source>
</evidence>
<keyword evidence="9" id="KW-1185">Reference proteome</keyword>
<dbReference type="HAMAP" id="MF_00031">
    <property type="entry name" value="DNA_HJ_migration_RuvA"/>
    <property type="match status" value="1"/>
</dbReference>
<feature type="region of interest" description="Domain I" evidence="6">
    <location>
        <begin position="1"/>
        <end position="64"/>
    </location>
</feature>
<sequence>MIALLTGRLAHKSPEAIVLDVNGVGYRVQVPFSTYFDLPAEGANVTLHIHTHVKEDAIHLFGFRTPLEKQFFQLLLTVSGIGPKLGRDILSNVQAEELAGALARGDLARLSAIPGIGKKTAERLVLELREKVKKLGLELSTQTAAPGRAPDSGLLDDVASALINLGYKETLVTKVLAELAPPDDTQMEAVLKQALKRLMR</sequence>
<dbReference type="NCBIfam" id="TIGR00084">
    <property type="entry name" value="ruvA"/>
    <property type="match status" value="1"/>
</dbReference>
<proteinExistence type="inferred from homology"/>
<dbReference type="SUPFAM" id="SSF46929">
    <property type="entry name" value="DNA helicase RuvA subunit, C-terminal domain"/>
    <property type="match status" value="1"/>
</dbReference>
<keyword evidence="4 6" id="KW-0233">DNA recombination</keyword>
<dbReference type="Proteomes" id="UP000319449">
    <property type="component" value="Unassembled WGS sequence"/>
</dbReference>
<comment type="caution">
    <text evidence="6">Lacks conserved residue(s) required for the propagation of feature annotation.</text>
</comment>
<dbReference type="GO" id="GO:0009379">
    <property type="term" value="C:Holliday junction helicase complex"/>
    <property type="evidence" value="ECO:0007669"/>
    <property type="project" value="InterPro"/>
</dbReference>
<reference evidence="8 9" key="1">
    <citation type="submission" date="2019-07" db="EMBL/GenBank/DDBJ databases">
        <title>Genomic Encyclopedia of Archaeal and Bacterial Type Strains, Phase II (KMG-II): from individual species to whole genera.</title>
        <authorList>
            <person name="Goeker M."/>
        </authorList>
    </citation>
    <scope>NUCLEOTIDE SEQUENCE [LARGE SCALE GENOMIC DNA]</scope>
    <source>
        <strain evidence="8 9">ATCC BAA-1139</strain>
    </source>
</reference>
<dbReference type="Gene3D" id="2.40.50.140">
    <property type="entry name" value="Nucleic acid-binding proteins"/>
    <property type="match status" value="1"/>
</dbReference>
<evidence type="ECO:0000256" key="1">
    <source>
        <dbReference type="ARBA" id="ARBA00022490"/>
    </source>
</evidence>
<dbReference type="InterPro" id="IPR000085">
    <property type="entry name" value="RuvA"/>
</dbReference>
<comment type="caution">
    <text evidence="8">The sequence shown here is derived from an EMBL/GenBank/DDBJ whole genome shotgun (WGS) entry which is preliminary data.</text>
</comment>
<keyword evidence="8" id="KW-0547">Nucleotide-binding</keyword>
<dbReference type="Pfam" id="PF14520">
    <property type="entry name" value="HHH_5"/>
    <property type="match status" value="1"/>
</dbReference>
<dbReference type="Gene3D" id="1.10.150.20">
    <property type="entry name" value="5' to 3' exonuclease, C-terminal subdomain"/>
    <property type="match status" value="1"/>
</dbReference>
<dbReference type="RefSeq" id="WP_145021817.1">
    <property type="nucleotide sequence ID" value="NZ_VLLN01000010.1"/>
</dbReference>
<feature type="domain" description="Helix-hairpin-helix DNA-binding motif class 1" evidence="7">
    <location>
        <begin position="108"/>
        <end position="127"/>
    </location>
</feature>
<dbReference type="SUPFAM" id="SSF50249">
    <property type="entry name" value="Nucleic acid-binding proteins"/>
    <property type="match status" value="1"/>
</dbReference>
<evidence type="ECO:0000256" key="6">
    <source>
        <dbReference type="HAMAP-Rule" id="MF_00031"/>
    </source>
</evidence>
<evidence type="ECO:0000259" key="7">
    <source>
        <dbReference type="SMART" id="SM00278"/>
    </source>
</evidence>
<dbReference type="GO" id="GO:0009378">
    <property type="term" value="F:four-way junction helicase activity"/>
    <property type="evidence" value="ECO:0007669"/>
    <property type="project" value="InterPro"/>
</dbReference>
<dbReference type="GO" id="GO:0006310">
    <property type="term" value="P:DNA recombination"/>
    <property type="evidence" value="ECO:0007669"/>
    <property type="project" value="UniProtKB-UniRule"/>
</dbReference>
<dbReference type="GO" id="GO:0048476">
    <property type="term" value="C:Holliday junction resolvase complex"/>
    <property type="evidence" value="ECO:0007669"/>
    <property type="project" value="UniProtKB-UniRule"/>
</dbReference>
<dbReference type="InterPro" id="IPR010994">
    <property type="entry name" value="RuvA_2-like"/>
</dbReference>
<evidence type="ECO:0000256" key="3">
    <source>
        <dbReference type="ARBA" id="ARBA00023125"/>
    </source>
</evidence>
<feature type="region of interest" description="Domain III" evidence="6">
    <location>
        <begin position="152"/>
        <end position="200"/>
    </location>
</feature>
<evidence type="ECO:0000256" key="5">
    <source>
        <dbReference type="ARBA" id="ARBA00023204"/>
    </source>
</evidence>
<keyword evidence="8" id="KW-0347">Helicase</keyword>
<dbReference type="SUPFAM" id="SSF47781">
    <property type="entry name" value="RuvA domain 2-like"/>
    <property type="match status" value="1"/>
</dbReference>
<keyword evidence="8" id="KW-0378">Hydrolase</keyword>
<evidence type="ECO:0000313" key="9">
    <source>
        <dbReference type="Proteomes" id="UP000319449"/>
    </source>
</evidence>
<dbReference type="InterPro" id="IPR011114">
    <property type="entry name" value="RuvA_C"/>
</dbReference>
<comment type="subunit">
    <text evidence="6">Homotetramer. Forms an RuvA(8)-RuvB(12)-Holliday junction (HJ) complex. HJ DNA is sandwiched between 2 RuvA tetramers; dsDNA enters through RuvA and exits via RuvB. An RuvB hexamer assembles on each DNA strand where it exits the tetramer. Each RuvB hexamer is contacted by two RuvA subunits (via domain III) on 2 adjacent RuvB subunits; this complex drives branch migration. In the full resolvosome a probable DNA-RuvA(4)-RuvB(12)-RuvC(2) complex forms which resolves the HJ.</text>
</comment>
<dbReference type="GO" id="GO:0006281">
    <property type="term" value="P:DNA repair"/>
    <property type="evidence" value="ECO:0007669"/>
    <property type="project" value="UniProtKB-UniRule"/>
</dbReference>
<dbReference type="InterPro" id="IPR036267">
    <property type="entry name" value="RuvA_C_sf"/>
</dbReference>
<comment type="domain">
    <text evidence="6">Has three domains with a flexible linker between the domains II and III and assumes an 'L' shape. Domain III is highly mobile and contacts RuvB.</text>
</comment>
<dbReference type="Pfam" id="PF01330">
    <property type="entry name" value="RuvA_N"/>
    <property type="match status" value="1"/>
</dbReference>
<keyword evidence="5 6" id="KW-0234">DNA repair</keyword>
<dbReference type="AlphaFoldDB" id="A0A562VMW1"/>
<evidence type="ECO:0000256" key="2">
    <source>
        <dbReference type="ARBA" id="ARBA00022763"/>
    </source>
</evidence>
<dbReference type="InterPro" id="IPR012340">
    <property type="entry name" value="NA-bd_OB-fold"/>
</dbReference>
<dbReference type="EMBL" id="VLLN01000010">
    <property type="protein sequence ID" value="TWJ19235.1"/>
    <property type="molecule type" value="Genomic_DNA"/>
</dbReference>
<dbReference type="GO" id="GO:0000400">
    <property type="term" value="F:four-way junction DNA binding"/>
    <property type="evidence" value="ECO:0007669"/>
    <property type="project" value="UniProtKB-UniRule"/>
</dbReference>
<dbReference type="CDD" id="cd14332">
    <property type="entry name" value="UBA_RuvA_C"/>
    <property type="match status" value="1"/>
</dbReference>
<feature type="domain" description="Helix-hairpin-helix DNA-binding motif class 1" evidence="7">
    <location>
        <begin position="73"/>
        <end position="92"/>
    </location>
</feature>
<protein>
    <recommendedName>
        <fullName evidence="6">Holliday junction branch migration complex subunit RuvA</fullName>
    </recommendedName>
</protein>
<organism evidence="8 9">
    <name type="scientific">Geobacter argillaceus</name>
    <dbReference type="NCBI Taxonomy" id="345631"/>
    <lineage>
        <taxon>Bacteria</taxon>
        <taxon>Pseudomonadati</taxon>
        <taxon>Thermodesulfobacteriota</taxon>
        <taxon>Desulfuromonadia</taxon>
        <taxon>Geobacterales</taxon>
        <taxon>Geobacteraceae</taxon>
        <taxon>Geobacter</taxon>
    </lineage>
</organism>
<comment type="function">
    <text evidence="6">The RuvA-RuvB-RuvC complex processes Holliday junction (HJ) DNA during genetic recombination and DNA repair, while the RuvA-RuvB complex plays an important role in the rescue of blocked DNA replication forks via replication fork reversal (RFR). RuvA specifically binds to HJ cruciform DNA, conferring on it an open structure. The RuvB hexamer acts as an ATP-dependent pump, pulling dsDNA into and through the RuvAB complex. HJ branch migration allows RuvC to scan DNA until it finds its consensus sequence, where it cleaves and resolves the cruciform DNA.</text>
</comment>
<dbReference type="OrthoDB" id="5293449at2"/>
<dbReference type="GO" id="GO:0005737">
    <property type="term" value="C:cytoplasm"/>
    <property type="evidence" value="ECO:0007669"/>
    <property type="project" value="UniProtKB-SubCell"/>
</dbReference>
<comment type="subcellular location">
    <subcellularLocation>
        <location evidence="6">Cytoplasm</location>
    </subcellularLocation>
</comment>
<comment type="similarity">
    <text evidence="6">Belongs to the RuvA family.</text>
</comment>
<dbReference type="Gene3D" id="1.10.8.10">
    <property type="entry name" value="DNA helicase RuvA subunit, C-terminal domain"/>
    <property type="match status" value="1"/>
</dbReference>
<dbReference type="Pfam" id="PF07499">
    <property type="entry name" value="RuvA_C"/>
    <property type="match status" value="1"/>
</dbReference>
<gene>
    <name evidence="6" type="primary">ruvA</name>
    <name evidence="8" type="ORF">JN12_01926</name>
</gene>
<dbReference type="SMART" id="SM00278">
    <property type="entry name" value="HhH1"/>
    <property type="match status" value="2"/>
</dbReference>
<evidence type="ECO:0000313" key="8">
    <source>
        <dbReference type="EMBL" id="TWJ19235.1"/>
    </source>
</evidence>
<keyword evidence="2 6" id="KW-0227">DNA damage</keyword>
<keyword evidence="3 6" id="KW-0238">DNA-binding</keyword>
<dbReference type="GO" id="GO:0005524">
    <property type="term" value="F:ATP binding"/>
    <property type="evidence" value="ECO:0007669"/>
    <property type="project" value="InterPro"/>
</dbReference>
<accession>A0A562VMW1</accession>
<keyword evidence="8" id="KW-0067">ATP-binding</keyword>